<dbReference type="SUPFAM" id="SSF57667">
    <property type="entry name" value="beta-beta-alpha zinc fingers"/>
    <property type="match status" value="1"/>
</dbReference>
<dbReference type="InterPro" id="IPR051095">
    <property type="entry name" value="Dros_DevTransReg"/>
</dbReference>
<dbReference type="PANTHER" id="PTHR23110">
    <property type="entry name" value="BTB DOMAIN TRANSCRIPTION FACTOR"/>
    <property type="match status" value="1"/>
</dbReference>
<dbReference type="InterPro" id="IPR036236">
    <property type="entry name" value="Znf_C2H2_sf"/>
</dbReference>
<dbReference type="InterPro" id="IPR000210">
    <property type="entry name" value="BTB/POZ_dom"/>
</dbReference>
<evidence type="ECO:0000313" key="14">
    <source>
        <dbReference type="EMBL" id="KAK2703902.1"/>
    </source>
</evidence>
<dbReference type="InterPro" id="IPR011333">
    <property type="entry name" value="SKP1/BTB/POZ_sf"/>
</dbReference>
<dbReference type="GO" id="GO:0006357">
    <property type="term" value="P:regulation of transcription by RNA polymerase II"/>
    <property type="evidence" value="ECO:0007669"/>
    <property type="project" value="TreeGrafter"/>
</dbReference>
<evidence type="ECO:0000256" key="5">
    <source>
        <dbReference type="ARBA" id="ARBA00022771"/>
    </source>
</evidence>
<dbReference type="Proteomes" id="UP001187531">
    <property type="component" value="Unassembled WGS sequence"/>
</dbReference>
<accession>A0AA88KUN0</accession>
<keyword evidence="15" id="KW-1185">Reference proteome</keyword>
<evidence type="ECO:0000259" key="13">
    <source>
        <dbReference type="PROSITE" id="PS50157"/>
    </source>
</evidence>
<dbReference type="GO" id="GO:0008270">
    <property type="term" value="F:zinc ion binding"/>
    <property type="evidence" value="ECO:0007669"/>
    <property type="project" value="UniProtKB-KW"/>
</dbReference>
<dbReference type="GO" id="GO:0048666">
    <property type="term" value="P:neuron development"/>
    <property type="evidence" value="ECO:0007669"/>
    <property type="project" value="UniProtKB-ARBA"/>
</dbReference>
<keyword evidence="4" id="KW-0677">Repeat</keyword>
<dbReference type="PROSITE" id="PS00028">
    <property type="entry name" value="ZINC_FINGER_C2H2_1"/>
    <property type="match status" value="2"/>
</dbReference>
<dbReference type="SMART" id="SM00225">
    <property type="entry name" value="BTB"/>
    <property type="match status" value="1"/>
</dbReference>
<keyword evidence="6" id="KW-0862">Zinc</keyword>
<evidence type="ECO:0000256" key="7">
    <source>
        <dbReference type="ARBA" id="ARBA00023015"/>
    </source>
</evidence>
<dbReference type="PROSITE" id="PS50157">
    <property type="entry name" value="ZINC_FINGER_C2H2_2"/>
    <property type="match status" value="2"/>
</dbReference>
<dbReference type="SUPFAM" id="SSF54695">
    <property type="entry name" value="POZ domain"/>
    <property type="match status" value="1"/>
</dbReference>
<dbReference type="Pfam" id="PF00651">
    <property type="entry name" value="BTB"/>
    <property type="match status" value="1"/>
</dbReference>
<dbReference type="SMART" id="SM00355">
    <property type="entry name" value="ZnF_C2H2"/>
    <property type="match status" value="2"/>
</dbReference>
<dbReference type="AlphaFoldDB" id="A0AA88KUN0"/>
<dbReference type="FunFam" id="3.30.160.60:FF:000624">
    <property type="entry name" value="zinc finger protein 697"/>
    <property type="match status" value="1"/>
</dbReference>
<keyword evidence="8" id="KW-0238">DNA-binding</keyword>
<evidence type="ECO:0000313" key="15">
    <source>
        <dbReference type="Proteomes" id="UP001187531"/>
    </source>
</evidence>
<dbReference type="PROSITE" id="PS50097">
    <property type="entry name" value="BTB"/>
    <property type="match status" value="1"/>
</dbReference>
<keyword evidence="5 11" id="KW-0863">Zinc-finger</keyword>
<feature type="domain" description="BTB" evidence="12">
    <location>
        <begin position="31"/>
        <end position="96"/>
    </location>
</feature>
<keyword evidence="10" id="KW-0539">Nucleus</keyword>
<evidence type="ECO:0000256" key="4">
    <source>
        <dbReference type="ARBA" id="ARBA00022737"/>
    </source>
</evidence>
<dbReference type="GO" id="GO:0003677">
    <property type="term" value="F:DNA binding"/>
    <property type="evidence" value="ECO:0007669"/>
    <property type="project" value="UniProtKB-KW"/>
</dbReference>
<dbReference type="FunFam" id="3.30.160.60:FF:000770">
    <property type="entry name" value="zinc finger protein 16"/>
    <property type="match status" value="1"/>
</dbReference>
<feature type="domain" description="C2H2-type" evidence="13">
    <location>
        <begin position="284"/>
        <end position="311"/>
    </location>
</feature>
<evidence type="ECO:0000256" key="1">
    <source>
        <dbReference type="ARBA" id="ARBA00004123"/>
    </source>
</evidence>
<keyword evidence="3" id="KW-0479">Metal-binding</keyword>
<comment type="subcellular location">
    <subcellularLocation>
        <location evidence="1">Nucleus</location>
    </subcellularLocation>
</comment>
<name>A0AA88KUN0_ARTSF</name>
<dbReference type="CDD" id="cd18315">
    <property type="entry name" value="BTB_POZ_BAB-like"/>
    <property type="match status" value="1"/>
</dbReference>
<keyword evidence="7" id="KW-0805">Transcription regulation</keyword>
<evidence type="ECO:0000256" key="6">
    <source>
        <dbReference type="ARBA" id="ARBA00022833"/>
    </source>
</evidence>
<dbReference type="EMBL" id="JAVRJZ010000067">
    <property type="protein sequence ID" value="KAK2703902.1"/>
    <property type="molecule type" value="Genomic_DNA"/>
</dbReference>
<dbReference type="Gene3D" id="3.30.710.10">
    <property type="entry name" value="Potassium Channel Kv1.1, Chain A"/>
    <property type="match status" value="1"/>
</dbReference>
<evidence type="ECO:0000256" key="11">
    <source>
        <dbReference type="PROSITE-ProRule" id="PRU00042"/>
    </source>
</evidence>
<evidence type="ECO:0000256" key="10">
    <source>
        <dbReference type="ARBA" id="ARBA00023242"/>
    </source>
</evidence>
<evidence type="ECO:0000256" key="8">
    <source>
        <dbReference type="ARBA" id="ARBA00023125"/>
    </source>
</evidence>
<protein>
    <submittedName>
        <fullName evidence="14">Uncharacterized protein</fullName>
    </submittedName>
</protein>
<reference evidence="14" key="1">
    <citation type="submission" date="2023-07" db="EMBL/GenBank/DDBJ databases">
        <title>Chromosome-level genome assembly of Artemia franciscana.</title>
        <authorList>
            <person name="Jo E."/>
        </authorList>
    </citation>
    <scope>NUCLEOTIDE SEQUENCE</scope>
    <source>
        <tissue evidence="14">Whole body</tissue>
    </source>
</reference>
<dbReference type="Pfam" id="PF00096">
    <property type="entry name" value="zf-C2H2"/>
    <property type="match status" value="2"/>
</dbReference>
<dbReference type="GO" id="GO:0005634">
    <property type="term" value="C:nucleus"/>
    <property type="evidence" value="ECO:0007669"/>
    <property type="project" value="UniProtKB-SubCell"/>
</dbReference>
<dbReference type="Gene3D" id="3.30.160.60">
    <property type="entry name" value="Classic Zinc Finger"/>
    <property type="match status" value="2"/>
</dbReference>
<keyword evidence="9" id="KW-0804">Transcription</keyword>
<sequence length="339" mass="38357">MEQEEFCLKWNNYLDVFHGAFLSILNSENFTDVTLFCDSQSIKCHRLILSSCSSYFETLFLGISHPHPIIILKDVKFHDLQALVKFMYTGEVTVPPAQTRSLVKLAEMLKVNGLAYSNETATQIQKPRYPSQNSQITQPATEGDRVDTTCENSILAEDSSSDLEPPVADTLNDSFVNYPSNSSSSVYKTDIGACNSLQVKDEFATGIEKGGNNSSIQVEDDEEHFYYGSEKLIGSRILERIERQPIASLNFSGIEGASSVNGNTLLEASYSDLRLHRKKGRKDFECNVCNKRFPFHSYLERHQRMHTGKKLFKCDVCKKCFSQSSSLNRHQRAHTLIKY</sequence>
<evidence type="ECO:0000256" key="9">
    <source>
        <dbReference type="ARBA" id="ARBA00023163"/>
    </source>
</evidence>
<comment type="caution">
    <text evidence="14">The sequence shown here is derived from an EMBL/GenBank/DDBJ whole genome shotgun (WGS) entry which is preliminary data.</text>
</comment>
<organism evidence="14 15">
    <name type="scientific">Artemia franciscana</name>
    <name type="common">Brine shrimp</name>
    <name type="synonym">Artemia sanfranciscana</name>
    <dbReference type="NCBI Taxonomy" id="6661"/>
    <lineage>
        <taxon>Eukaryota</taxon>
        <taxon>Metazoa</taxon>
        <taxon>Ecdysozoa</taxon>
        <taxon>Arthropoda</taxon>
        <taxon>Crustacea</taxon>
        <taxon>Branchiopoda</taxon>
        <taxon>Anostraca</taxon>
        <taxon>Artemiidae</taxon>
        <taxon>Artemia</taxon>
    </lineage>
</organism>
<dbReference type="GO" id="GO:0048513">
    <property type="term" value="P:animal organ development"/>
    <property type="evidence" value="ECO:0007669"/>
    <property type="project" value="UniProtKB-ARBA"/>
</dbReference>
<evidence type="ECO:0000259" key="12">
    <source>
        <dbReference type="PROSITE" id="PS50097"/>
    </source>
</evidence>
<evidence type="ECO:0000256" key="3">
    <source>
        <dbReference type="ARBA" id="ARBA00022723"/>
    </source>
</evidence>
<dbReference type="GO" id="GO:0003006">
    <property type="term" value="P:developmental process involved in reproduction"/>
    <property type="evidence" value="ECO:0007669"/>
    <property type="project" value="UniProtKB-ARBA"/>
</dbReference>
<proteinExistence type="inferred from homology"/>
<dbReference type="PANTHER" id="PTHR23110:SF93">
    <property type="entry name" value="ZINC FINGER AND BTB DOMAIN-CONTAINING PROTEIN 14-LIKE PROTEIN"/>
    <property type="match status" value="1"/>
</dbReference>
<comment type="similarity">
    <text evidence="2">Belongs to the krueppel C2H2-type zinc-finger protein family.</text>
</comment>
<dbReference type="InterPro" id="IPR013087">
    <property type="entry name" value="Znf_C2H2_type"/>
</dbReference>
<feature type="domain" description="C2H2-type" evidence="13">
    <location>
        <begin position="312"/>
        <end position="339"/>
    </location>
</feature>
<evidence type="ECO:0000256" key="2">
    <source>
        <dbReference type="ARBA" id="ARBA00006991"/>
    </source>
</evidence>
<gene>
    <name evidence="14" type="ORF">QYM36_017823</name>
</gene>